<sequence length="86" mass="9677">MSKTATIRARIEPQLKQDVETLFQHLGLTTSEAITLFYTQVALRKGLPFTVELPNTETSNTFAATDRDENLVECKNADDMFQKLGI</sequence>
<keyword evidence="2" id="KW-1277">Toxin-antitoxin system</keyword>
<dbReference type="OrthoDB" id="9804867at2"/>
<gene>
    <name evidence="3" type="primary">dinJ_3</name>
    <name evidence="3" type="ORF">MBHS_04992</name>
</gene>
<keyword evidence="4" id="KW-1185">Reference proteome</keyword>
<evidence type="ECO:0000313" key="3">
    <source>
        <dbReference type="EMBL" id="SEH09098.1"/>
    </source>
</evidence>
<dbReference type="GO" id="GO:0006351">
    <property type="term" value="P:DNA-templated transcription"/>
    <property type="evidence" value="ECO:0007669"/>
    <property type="project" value="TreeGrafter"/>
</dbReference>
<dbReference type="PANTHER" id="PTHR38781:SF1">
    <property type="entry name" value="ANTITOXIN DINJ-RELATED"/>
    <property type="match status" value="1"/>
</dbReference>
<dbReference type="RefSeq" id="WP_103922587.1">
    <property type="nucleotide sequence ID" value="NZ_FMSV02000558.1"/>
</dbReference>
<dbReference type="PANTHER" id="PTHR38781">
    <property type="entry name" value="ANTITOXIN DINJ-RELATED"/>
    <property type="match status" value="1"/>
</dbReference>
<dbReference type="InterPro" id="IPR007337">
    <property type="entry name" value="RelB/DinJ"/>
</dbReference>
<dbReference type="Proteomes" id="UP000236724">
    <property type="component" value="Unassembled WGS sequence"/>
</dbReference>
<proteinExistence type="inferred from homology"/>
<dbReference type="GO" id="GO:0006355">
    <property type="term" value="P:regulation of DNA-templated transcription"/>
    <property type="evidence" value="ECO:0007669"/>
    <property type="project" value="InterPro"/>
</dbReference>
<name>A0A1H6FG91_9GAMM</name>
<protein>
    <submittedName>
        <fullName evidence="3">Antitoxin DinJ</fullName>
    </submittedName>
</protein>
<dbReference type="InterPro" id="IPR013321">
    <property type="entry name" value="Arc_rbn_hlx_hlx"/>
</dbReference>
<dbReference type="GO" id="GO:0015643">
    <property type="term" value="F:toxic substance binding"/>
    <property type="evidence" value="ECO:0007669"/>
    <property type="project" value="InterPro"/>
</dbReference>
<organism evidence="3 4">
    <name type="scientific">Candidatus Venteria ishoeyi</name>
    <dbReference type="NCBI Taxonomy" id="1899563"/>
    <lineage>
        <taxon>Bacteria</taxon>
        <taxon>Pseudomonadati</taxon>
        <taxon>Pseudomonadota</taxon>
        <taxon>Gammaproteobacteria</taxon>
        <taxon>Thiotrichales</taxon>
        <taxon>Thiotrichaceae</taxon>
        <taxon>Venteria</taxon>
    </lineage>
</organism>
<evidence type="ECO:0000256" key="1">
    <source>
        <dbReference type="ARBA" id="ARBA00010562"/>
    </source>
</evidence>
<dbReference type="InterPro" id="IPR026262">
    <property type="entry name" value="DinJ"/>
</dbReference>
<dbReference type="PIRSF" id="PIRSF003108">
    <property type="entry name" value="DinJ"/>
    <property type="match status" value="1"/>
</dbReference>
<dbReference type="EMBL" id="FMSV02000558">
    <property type="protein sequence ID" value="SEH09098.1"/>
    <property type="molecule type" value="Genomic_DNA"/>
</dbReference>
<evidence type="ECO:0000256" key="2">
    <source>
        <dbReference type="ARBA" id="ARBA00022649"/>
    </source>
</evidence>
<accession>A0A1H6FG91</accession>
<dbReference type="AlphaFoldDB" id="A0A1H6FG91"/>
<dbReference type="NCBIfam" id="TIGR02384">
    <property type="entry name" value="RelB_DinJ"/>
    <property type="match status" value="1"/>
</dbReference>
<dbReference type="Pfam" id="PF04221">
    <property type="entry name" value="RelB"/>
    <property type="match status" value="1"/>
</dbReference>
<dbReference type="Gene3D" id="1.10.1220.10">
    <property type="entry name" value="Met repressor-like"/>
    <property type="match status" value="1"/>
</dbReference>
<dbReference type="GO" id="GO:0000987">
    <property type="term" value="F:cis-regulatory region sequence-specific DNA binding"/>
    <property type="evidence" value="ECO:0007669"/>
    <property type="project" value="InterPro"/>
</dbReference>
<evidence type="ECO:0000313" key="4">
    <source>
        <dbReference type="Proteomes" id="UP000236724"/>
    </source>
</evidence>
<reference evidence="3 4" key="1">
    <citation type="submission" date="2016-10" db="EMBL/GenBank/DDBJ databases">
        <authorList>
            <person name="de Groot N.N."/>
        </authorList>
    </citation>
    <scope>NUCLEOTIDE SEQUENCE [LARGE SCALE GENOMIC DNA]</scope>
    <source>
        <strain evidence="3">MBHS1</strain>
    </source>
</reference>
<comment type="similarity">
    <text evidence="1">Belongs to the RelB/DinJ antitoxin family.</text>
</comment>
<dbReference type="GO" id="GO:0044010">
    <property type="term" value="P:single-species biofilm formation"/>
    <property type="evidence" value="ECO:0007669"/>
    <property type="project" value="InterPro"/>
</dbReference>